<feature type="compositionally biased region" description="Polar residues" evidence="1">
    <location>
        <begin position="508"/>
        <end position="518"/>
    </location>
</feature>
<organism evidence="3 4">
    <name type="scientific">Peredibacter starrii</name>
    <dbReference type="NCBI Taxonomy" id="28202"/>
    <lineage>
        <taxon>Bacteria</taxon>
        <taxon>Pseudomonadati</taxon>
        <taxon>Bdellovibrionota</taxon>
        <taxon>Bacteriovoracia</taxon>
        <taxon>Bacteriovoracales</taxon>
        <taxon>Bacteriovoracaceae</taxon>
        <taxon>Peredibacter</taxon>
    </lineage>
</organism>
<dbReference type="RefSeq" id="WP_321391045.1">
    <property type="nucleotide sequence ID" value="NZ_CP139487.1"/>
</dbReference>
<feature type="compositionally biased region" description="Basic and acidic residues" evidence="1">
    <location>
        <begin position="498"/>
        <end position="507"/>
    </location>
</feature>
<dbReference type="EMBL" id="CP139487">
    <property type="protein sequence ID" value="WPU63745.1"/>
    <property type="molecule type" value="Genomic_DNA"/>
</dbReference>
<evidence type="ECO:0000313" key="3">
    <source>
        <dbReference type="EMBL" id="WPU63745.1"/>
    </source>
</evidence>
<reference evidence="3 4" key="1">
    <citation type="submission" date="2023-11" db="EMBL/GenBank/DDBJ databases">
        <title>Peredibacter starrii A3.12.</title>
        <authorList>
            <person name="Mitchell R.J."/>
        </authorList>
    </citation>
    <scope>NUCLEOTIDE SEQUENCE [LARGE SCALE GENOMIC DNA]</scope>
    <source>
        <strain evidence="3 4">A3.12</strain>
    </source>
</reference>
<feature type="compositionally biased region" description="Basic and acidic residues" evidence="1">
    <location>
        <begin position="533"/>
        <end position="547"/>
    </location>
</feature>
<feature type="compositionally biased region" description="Basic and acidic residues" evidence="1">
    <location>
        <begin position="555"/>
        <end position="585"/>
    </location>
</feature>
<protein>
    <submittedName>
        <fullName evidence="3">Uncharacterized protein</fullName>
    </submittedName>
</protein>
<evidence type="ECO:0000256" key="1">
    <source>
        <dbReference type="SAM" id="MobiDB-lite"/>
    </source>
</evidence>
<gene>
    <name evidence="3" type="ORF">SOO65_13705</name>
</gene>
<evidence type="ECO:0000313" key="4">
    <source>
        <dbReference type="Proteomes" id="UP001324634"/>
    </source>
</evidence>
<proteinExistence type="predicted"/>
<feature type="signal peptide" evidence="2">
    <location>
        <begin position="1"/>
        <end position="20"/>
    </location>
</feature>
<feature type="region of interest" description="Disordered" evidence="1">
    <location>
        <begin position="484"/>
        <end position="585"/>
    </location>
</feature>
<feature type="chain" id="PRO_5043578986" evidence="2">
    <location>
        <begin position="21"/>
        <end position="656"/>
    </location>
</feature>
<dbReference type="AlphaFoldDB" id="A0AAX4HKI3"/>
<accession>A0AAX4HKI3</accession>
<dbReference type="KEGG" id="psti:SOO65_13705"/>
<sequence>MSKIHFLVLTIVLVCFGAHARSPIMSHDRFVYLTDSEQEQVIIKTMEFVVELEESYQYEVATYGYNENRYRLYTSMMRKVVSFLMNEAHADTTNLLQTQGKGVTLADALPKPKDTTPLVLKQPAKVEQKVPASLARPKKSWEQLADEFYKNVTTKSSSKCIYAGWVSEMQGKPALCVHPSFINPKSPGSVPESMTYAQQDGCTGRNQITCNPVIFGYKSESEKSLFCVPAGIPESHNSALNCMKAALSDTAEAKTDSKEKRLQHLRERLVAKPDAFANVQKFIYQYCICETSPDGTNKEYHDRIRPHRTCFGMIEMVAETSICEEPKIDIDTTIFKKLRDAATSGKISKSSGGGAIDAFYKKFLKDVKTSAPSEYQALCPNDTMPTKPEEKKPEIVAEPKSKYTCVNVLCMIPPVEQGEKKEEKPGEPKFGCIYNFSNGEEVAYPDEVPNLSPENKDVKEIKVKVGFDKKPPQELTCPVTFEESPVVADPAPSKKPGIKLELKEKSGKSQNVHATTTDRGSEKIVWKRIGFNGEKKTTKTEEKKSELKIAGLDEEEKKPEEKKPEEKKPEDKGTEILSENENKEDVSVPIITSEYKVCADLVGDDGNSVGSDCVTIPKGDEVKAPPIAQPINRGAASQQPQMPSRMGNDTSAMGIK</sequence>
<dbReference type="Proteomes" id="UP001324634">
    <property type="component" value="Chromosome"/>
</dbReference>
<feature type="region of interest" description="Disordered" evidence="1">
    <location>
        <begin position="620"/>
        <end position="656"/>
    </location>
</feature>
<evidence type="ECO:0000256" key="2">
    <source>
        <dbReference type="SAM" id="SignalP"/>
    </source>
</evidence>
<keyword evidence="4" id="KW-1185">Reference proteome</keyword>
<name>A0AAX4HKI3_9BACT</name>
<feature type="compositionally biased region" description="Polar residues" evidence="1">
    <location>
        <begin position="635"/>
        <end position="656"/>
    </location>
</feature>
<keyword evidence="2" id="KW-0732">Signal</keyword>